<reference evidence="6 7" key="1">
    <citation type="submission" date="2017-06" db="EMBL/GenBank/DDBJ databases">
        <title>Genome sequencing of cyanobaciteial culture collection at National Institute for Environmental Studies (NIES).</title>
        <authorList>
            <person name="Hirose Y."/>
            <person name="Shimura Y."/>
            <person name="Fujisawa T."/>
            <person name="Nakamura Y."/>
            <person name="Kawachi M."/>
        </authorList>
    </citation>
    <scope>NUCLEOTIDE SEQUENCE [LARGE SCALE GENOMIC DNA]</scope>
    <source>
        <strain evidence="6 7">NIES-21</strain>
        <plasmid evidence="7">Plasmid1 dna</plasmid>
    </source>
</reference>
<organism evidence="6 7">
    <name type="scientific">Anabaenopsis circularis NIES-21</name>
    <dbReference type="NCBI Taxonomy" id="1085406"/>
    <lineage>
        <taxon>Bacteria</taxon>
        <taxon>Bacillati</taxon>
        <taxon>Cyanobacteriota</taxon>
        <taxon>Cyanophyceae</taxon>
        <taxon>Nostocales</taxon>
        <taxon>Nodulariaceae</taxon>
        <taxon>Anabaenopsis</taxon>
    </lineage>
</organism>
<dbReference type="InterPro" id="IPR004046">
    <property type="entry name" value="GST_C"/>
</dbReference>
<dbReference type="InterPro" id="IPR004045">
    <property type="entry name" value="Glutathione_S-Trfase_N"/>
</dbReference>
<dbReference type="Proteomes" id="UP000218287">
    <property type="component" value="Plasmid Plasmid1 dna"/>
</dbReference>
<keyword evidence="6" id="KW-0614">Plasmid</keyword>
<feature type="domain" description="GST C-terminal" evidence="5">
    <location>
        <begin position="84"/>
        <end position="210"/>
    </location>
</feature>
<evidence type="ECO:0000313" key="6">
    <source>
        <dbReference type="EMBL" id="BAY19895.1"/>
    </source>
</evidence>
<dbReference type="InterPro" id="IPR036282">
    <property type="entry name" value="Glutathione-S-Trfase_C_sf"/>
</dbReference>
<accession>A0A1Z4GQV3</accession>
<sequence length="210" mass="24088">MKLYEFAPTRSIRVRWVLQELGVEFEAISINMQAGEHRTPDFLTINPTGKLPVLIDGEHIITESVAIALYLGEKYPESNLVPTDLLLRAQLYRWLLFTATELEQPLWRIARHTFIYPEELRLPAEIPLARQDFTSMAVVLKNHLLDRQFLVGEQVTVADFVLAYTLDWANEVQLLATFPTLVDYMERMYKRPKASGRIAAALASLNQTSQ</sequence>
<dbReference type="CDD" id="cd03207">
    <property type="entry name" value="GST_C_8"/>
    <property type="match status" value="1"/>
</dbReference>
<dbReference type="SFLD" id="SFLDG01150">
    <property type="entry name" value="Main.1:_Beta-like"/>
    <property type="match status" value="1"/>
</dbReference>
<dbReference type="PROSITE" id="PS50404">
    <property type="entry name" value="GST_NTER"/>
    <property type="match status" value="1"/>
</dbReference>
<keyword evidence="7" id="KW-1185">Reference proteome</keyword>
<dbReference type="SFLD" id="SFLDG00358">
    <property type="entry name" value="Main_(cytGST)"/>
    <property type="match status" value="1"/>
</dbReference>
<evidence type="ECO:0000313" key="7">
    <source>
        <dbReference type="Proteomes" id="UP000218287"/>
    </source>
</evidence>
<evidence type="ECO:0000256" key="3">
    <source>
        <dbReference type="RuleBase" id="RU003494"/>
    </source>
</evidence>
<dbReference type="PANTHER" id="PTHR44051">
    <property type="entry name" value="GLUTATHIONE S-TRANSFERASE-RELATED"/>
    <property type="match status" value="1"/>
</dbReference>
<keyword evidence="2 6" id="KW-0808">Transferase</keyword>
<evidence type="ECO:0000259" key="5">
    <source>
        <dbReference type="PROSITE" id="PS50405"/>
    </source>
</evidence>
<dbReference type="EMBL" id="AP018175">
    <property type="protein sequence ID" value="BAY19895.1"/>
    <property type="molecule type" value="Genomic_DNA"/>
</dbReference>
<dbReference type="AlphaFoldDB" id="A0A1Z4GQV3"/>
<evidence type="ECO:0000256" key="2">
    <source>
        <dbReference type="ARBA" id="ARBA00022679"/>
    </source>
</evidence>
<dbReference type="InterPro" id="IPR010987">
    <property type="entry name" value="Glutathione-S-Trfase_C-like"/>
</dbReference>
<dbReference type="SUPFAM" id="SSF47616">
    <property type="entry name" value="GST C-terminal domain-like"/>
    <property type="match status" value="1"/>
</dbReference>
<protein>
    <submittedName>
        <fullName evidence="6">Glutathione S-transferase domain-containing protein</fullName>
    </submittedName>
</protein>
<dbReference type="InterPro" id="IPR040079">
    <property type="entry name" value="Glutathione_S-Trfase"/>
</dbReference>
<dbReference type="Gene3D" id="3.40.30.10">
    <property type="entry name" value="Glutaredoxin"/>
    <property type="match status" value="1"/>
</dbReference>
<evidence type="ECO:0000256" key="1">
    <source>
        <dbReference type="ARBA" id="ARBA00007409"/>
    </source>
</evidence>
<comment type="similarity">
    <text evidence="1 3">Belongs to the GST superfamily.</text>
</comment>
<name>A0A1Z4GQV3_9CYAN</name>
<dbReference type="PROSITE" id="PS50405">
    <property type="entry name" value="GST_CTER"/>
    <property type="match status" value="1"/>
</dbReference>
<dbReference type="Gene3D" id="1.20.1050.10">
    <property type="match status" value="1"/>
</dbReference>
<dbReference type="SUPFAM" id="SSF52833">
    <property type="entry name" value="Thioredoxin-like"/>
    <property type="match status" value="1"/>
</dbReference>
<dbReference type="Pfam" id="PF00043">
    <property type="entry name" value="GST_C"/>
    <property type="match status" value="1"/>
</dbReference>
<dbReference type="CDD" id="cd03046">
    <property type="entry name" value="GST_N_GTT1_like"/>
    <property type="match status" value="1"/>
</dbReference>
<dbReference type="GO" id="GO:0016740">
    <property type="term" value="F:transferase activity"/>
    <property type="evidence" value="ECO:0007669"/>
    <property type="project" value="UniProtKB-KW"/>
</dbReference>
<feature type="domain" description="GST N-terminal" evidence="4">
    <location>
        <begin position="1"/>
        <end position="79"/>
    </location>
</feature>
<proteinExistence type="inferred from homology"/>
<evidence type="ECO:0000259" key="4">
    <source>
        <dbReference type="PROSITE" id="PS50404"/>
    </source>
</evidence>
<dbReference type="PANTHER" id="PTHR44051:SF8">
    <property type="entry name" value="GLUTATHIONE S-TRANSFERASE GSTA"/>
    <property type="match status" value="1"/>
</dbReference>
<dbReference type="FunFam" id="3.40.30.10:FF:000039">
    <property type="entry name" value="Glutathione S-transferase domain"/>
    <property type="match status" value="1"/>
</dbReference>
<geneLocation type="plasmid" evidence="7">
    <name>Plasmid1 dna</name>
</geneLocation>
<dbReference type="OrthoDB" id="465590at2"/>
<gene>
    <name evidence="6" type="ORF">NIES21_57650</name>
</gene>
<dbReference type="SFLD" id="SFLDS00019">
    <property type="entry name" value="Glutathione_Transferase_(cytos"/>
    <property type="match status" value="1"/>
</dbReference>
<dbReference type="Pfam" id="PF02798">
    <property type="entry name" value="GST_N"/>
    <property type="match status" value="1"/>
</dbReference>
<dbReference type="InterPro" id="IPR036249">
    <property type="entry name" value="Thioredoxin-like_sf"/>
</dbReference>